<feature type="transmembrane region" description="Helical" evidence="14">
    <location>
        <begin position="43"/>
        <end position="65"/>
    </location>
</feature>
<evidence type="ECO:0000256" key="12">
    <source>
        <dbReference type="ARBA" id="ARBA00023136"/>
    </source>
</evidence>
<feature type="transmembrane region" description="Helical" evidence="14">
    <location>
        <begin position="12"/>
        <end position="31"/>
    </location>
</feature>
<dbReference type="GO" id="GO:0015986">
    <property type="term" value="P:proton motive force-driven ATP synthesis"/>
    <property type="evidence" value="ECO:0007669"/>
    <property type="project" value="InterPro"/>
</dbReference>
<dbReference type="InterPro" id="IPR006808">
    <property type="entry name" value="ATP_synth_F0_gsu_mt"/>
</dbReference>
<feature type="transmembrane region" description="Helical" evidence="14">
    <location>
        <begin position="242"/>
        <end position="261"/>
    </location>
</feature>
<keyword evidence="10" id="KW-0406">Ion transport</keyword>
<evidence type="ECO:0000256" key="5">
    <source>
        <dbReference type="ARBA" id="ARBA00022448"/>
    </source>
</evidence>
<dbReference type="GO" id="GO:0015078">
    <property type="term" value="F:proton transmembrane transporter activity"/>
    <property type="evidence" value="ECO:0007669"/>
    <property type="project" value="InterPro"/>
</dbReference>
<keyword evidence="9 14" id="KW-1133">Transmembrane helix</keyword>
<dbReference type="InterPro" id="IPR005016">
    <property type="entry name" value="TDE1/TMS"/>
</dbReference>
<dbReference type="RefSeq" id="XP_049178736.1">
    <property type="nucleotide sequence ID" value="XM_049325660.1"/>
</dbReference>
<gene>
    <name evidence="15" type="ORF">KGF56_004242</name>
</gene>
<keyword evidence="13" id="KW-0066">ATP synthesis</keyword>
<dbReference type="PANTHER" id="PTHR10383">
    <property type="entry name" value="SERINE INCORPORATOR"/>
    <property type="match status" value="1"/>
</dbReference>
<comment type="caution">
    <text evidence="15">The sequence shown here is derived from an EMBL/GenBank/DDBJ whole genome shotgun (WGS) entry which is preliminary data.</text>
</comment>
<reference evidence="15" key="1">
    <citation type="journal article" date="2022" name="DNA Res.">
        <title>Genome analysis of five recently described species of the CUG-Ser clade uncovers Candida theae as a new hybrid lineage with pathogenic potential in the Candida parapsilosis species complex.</title>
        <authorList>
            <person name="Mixao V."/>
            <person name="Del Olmo V."/>
            <person name="Hegedusova E."/>
            <person name="Saus E."/>
            <person name="Pryszcz L."/>
            <person name="Cillingova A."/>
            <person name="Nosek J."/>
            <person name="Gabaldon T."/>
        </authorList>
    </citation>
    <scope>NUCLEOTIDE SEQUENCE</scope>
    <source>
        <strain evidence="15">CBS 10844</strain>
    </source>
</reference>
<evidence type="ECO:0000313" key="15">
    <source>
        <dbReference type="EMBL" id="KAI3402989.1"/>
    </source>
</evidence>
<evidence type="ECO:0000256" key="7">
    <source>
        <dbReference type="ARBA" id="ARBA00022692"/>
    </source>
</evidence>
<evidence type="ECO:0000256" key="2">
    <source>
        <dbReference type="ARBA" id="ARBA00004325"/>
    </source>
</evidence>
<dbReference type="EMBL" id="JAHUZD010000139">
    <property type="protein sequence ID" value="KAI3402989.1"/>
    <property type="molecule type" value="Genomic_DNA"/>
</dbReference>
<evidence type="ECO:0000256" key="4">
    <source>
        <dbReference type="ARBA" id="ARBA00006665"/>
    </source>
</evidence>
<evidence type="ECO:0000256" key="6">
    <source>
        <dbReference type="ARBA" id="ARBA00022547"/>
    </source>
</evidence>
<keyword evidence="6" id="KW-0138">CF(0)</keyword>
<sequence length="587" mass="64667">MGGVISLPLMPVTSLASCFGAAACSAFCTSIGGTFRSSIMTRITYAIILLVNSLLSWIALSPFIIHKLEKATFGFINNKCGPDGSQCISFTSVHRINFALGSLHLILAGLLVDVKSTSNPRAIIQNGCWKMKIFAWLTFVIINFILIPDEFFVFYGNHIAIIFSTIFLGIGLILLVDFAHAWAEKCLEKIEMQELTGEGDAGFWKKLLIGGTLTMYVTSLVLTIVMYWFFAGSGCSMNKTAISLNLVFAVIISGLSIHNTVQEYNPHAGLAQSSMVVFYCTYLVMSAVSSEPDDKFCNPLIRSKGTRTASVILGAFFTFIAIAYTTTRAAANSAFSSERAQAQELTGSNVTTGSVEPTVRNEMRYQAIKQAVQEGSLPESALNQQDLYEDDGDNDDEEKTSVQYNYSLFHIIFFLATQYVATLLTINVKQDDYGDFVPVGRTYFASWVKIVSSWRTRVGDLKVMSAIVSKATGMVSSLITKSGELVNCAIYWTKVGADLSKIVIEKEGFAPPTVKQFEAVYQNAFKFLKSPQEQQKFLQKAKDFRPDAKTAVQYSAYGIQIAGFFTVGEIIGRRQLFGYPKVGNEHH</sequence>
<keyword evidence="5" id="KW-0813">Transport</keyword>
<feature type="transmembrane region" description="Helical" evidence="14">
    <location>
        <begin position="308"/>
        <end position="327"/>
    </location>
</feature>
<dbReference type="GeneID" id="73381857"/>
<keyword evidence="16" id="KW-1185">Reference proteome</keyword>
<dbReference type="PANTHER" id="PTHR10383:SF9">
    <property type="entry name" value="SERINE INCORPORATOR, ISOFORM F"/>
    <property type="match status" value="1"/>
</dbReference>
<dbReference type="GO" id="GO:0031966">
    <property type="term" value="C:mitochondrial membrane"/>
    <property type="evidence" value="ECO:0007669"/>
    <property type="project" value="UniProtKB-SubCell"/>
</dbReference>
<keyword evidence="12 14" id="KW-0472">Membrane</keyword>
<feature type="transmembrane region" description="Helical" evidence="14">
    <location>
        <begin position="207"/>
        <end position="230"/>
    </location>
</feature>
<evidence type="ECO:0000256" key="3">
    <source>
        <dbReference type="ARBA" id="ARBA00005699"/>
    </source>
</evidence>
<comment type="similarity">
    <text evidence="4">Belongs to the TDE1 family.</text>
</comment>
<feature type="transmembrane region" description="Helical" evidence="14">
    <location>
        <begin position="133"/>
        <end position="155"/>
    </location>
</feature>
<proteinExistence type="inferred from homology"/>
<comment type="subcellular location">
    <subcellularLocation>
        <location evidence="1">Membrane</location>
        <topology evidence="1">Multi-pass membrane protein</topology>
    </subcellularLocation>
    <subcellularLocation>
        <location evidence="2">Mitochondrion membrane</location>
    </subcellularLocation>
</comment>
<dbReference type="AlphaFoldDB" id="A0AAI9SUL6"/>
<protein>
    <submittedName>
        <fullName evidence="15">TMS1</fullName>
    </submittedName>
</protein>
<feature type="transmembrane region" description="Helical" evidence="14">
    <location>
        <begin position="268"/>
        <end position="288"/>
    </location>
</feature>
<evidence type="ECO:0000256" key="14">
    <source>
        <dbReference type="SAM" id="Phobius"/>
    </source>
</evidence>
<evidence type="ECO:0000256" key="13">
    <source>
        <dbReference type="ARBA" id="ARBA00023310"/>
    </source>
</evidence>
<keyword evidence="7 14" id="KW-0812">Transmembrane</keyword>
<keyword evidence="8" id="KW-0375">Hydrogen ion transport</keyword>
<dbReference type="GO" id="GO:0045259">
    <property type="term" value="C:proton-transporting ATP synthase complex"/>
    <property type="evidence" value="ECO:0007669"/>
    <property type="project" value="UniProtKB-KW"/>
</dbReference>
<comment type="similarity">
    <text evidence="3">Belongs to the ATPase g subunit family.</text>
</comment>
<evidence type="ECO:0000256" key="11">
    <source>
        <dbReference type="ARBA" id="ARBA00023128"/>
    </source>
</evidence>
<accession>A0AAI9SUL6</accession>
<evidence type="ECO:0000256" key="9">
    <source>
        <dbReference type="ARBA" id="ARBA00022989"/>
    </source>
</evidence>
<evidence type="ECO:0000256" key="10">
    <source>
        <dbReference type="ARBA" id="ARBA00023065"/>
    </source>
</evidence>
<dbReference type="Proteomes" id="UP001202479">
    <property type="component" value="Unassembled WGS sequence"/>
</dbReference>
<evidence type="ECO:0000256" key="1">
    <source>
        <dbReference type="ARBA" id="ARBA00004141"/>
    </source>
</evidence>
<name>A0AAI9SUL6_9ASCO</name>
<evidence type="ECO:0000313" key="16">
    <source>
        <dbReference type="Proteomes" id="UP001202479"/>
    </source>
</evidence>
<evidence type="ECO:0000256" key="8">
    <source>
        <dbReference type="ARBA" id="ARBA00022781"/>
    </source>
</evidence>
<organism evidence="15 16">
    <name type="scientific">Candida oxycetoniae</name>
    <dbReference type="NCBI Taxonomy" id="497107"/>
    <lineage>
        <taxon>Eukaryota</taxon>
        <taxon>Fungi</taxon>
        <taxon>Dikarya</taxon>
        <taxon>Ascomycota</taxon>
        <taxon>Saccharomycotina</taxon>
        <taxon>Pichiomycetes</taxon>
        <taxon>Debaryomycetaceae</taxon>
        <taxon>Candida/Lodderomyces clade</taxon>
        <taxon>Candida</taxon>
    </lineage>
</organism>
<feature type="transmembrane region" description="Helical" evidence="14">
    <location>
        <begin position="161"/>
        <end position="183"/>
    </location>
</feature>
<feature type="transmembrane region" description="Helical" evidence="14">
    <location>
        <begin position="92"/>
        <end position="112"/>
    </location>
</feature>
<keyword evidence="11" id="KW-0496">Mitochondrion</keyword>
<dbReference type="Pfam" id="PF04718">
    <property type="entry name" value="ATP-synt_G"/>
    <property type="match status" value="1"/>
</dbReference>
<dbReference type="Pfam" id="PF03348">
    <property type="entry name" value="Serinc"/>
    <property type="match status" value="1"/>
</dbReference>